<name>A0A365XX46_9BACT</name>
<dbReference type="InterPro" id="IPR026464">
    <property type="entry name" value="NosD_copper_fam"/>
</dbReference>
<dbReference type="SMART" id="SM00710">
    <property type="entry name" value="PbH1"/>
    <property type="match status" value="9"/>
</dbReference>
<accession>A0A365XX46</accession>
<dbReference type="NCBIfam" id="TIGR04247">
    <property type="entry name" value="NosD_copper_fam"/>
    <property type="match status" value="1"/>
</dbReference>
<dbReference type="SMART" id="SM00722">
    <property type="entry name" value="CASH"/>
    <property type="match status" value="2"/>
</dbReference>
<dbReference type="InterPro" id="IPR007742">
    <property type="entry name" value="NosD_dom"/>
</dbReference>
<dbReference type="Gene3D" id="2.160.20.10">
    <property type="entry name" value="Single-stranded right-handed beta-helix, Pectin lyase-like"/>
    <property type="match status" value="2"/>
</dbReference>
<comment type="caution">
    <text evidence="2">The sequence shown here is derived from an EMBL/GenBank/DDBJ whole genome shotgun (WGS) entry which is preliminary data.</text>
</comment>
<evidence type="ECO:0000313" key="3">
    <source>
        <dbReference type="Proteomes" id="UP000253410"/>
    </source>
</evidence>
<reference evidence="2 3" key="1">
    <citation type="submission" date="2018-05" db="EMBL/GenBank/DDBJ databases">
        <title>Chitinophaga sp. K3CV102501T nov., isolated from isolated from a monsoon evergreen broad-leaved forest soil.</title>
        <authorList>
            <person name="Lv Y."/>
        </authorList>
    </citation>
    <scope>NUCLEOTIDE SEQUENCE [LARGE SCALE GENOMIC DNA]</scope>
    <source>
        <strain evidence="2 3">GDMCC 1.1325</strain>
    </source>
</reference>
<evidence type="ECO:0000313" key="2">
    <source>
        <dbReference type="EMBL" id="RBL90923.1"/>
    </source>
</evidence>
<dbReference type="NCBIfam" id="TIGR03804">
    <property type="entry name" value="para_beta_helix"/>
    <property type="match status" value="1"/>
</dbReference>
<dbReference type="EMBL" id="QFFJ01000002">
    <property type="protein sequence ID" value="RBL90923.1"/>
    <property type="molecule type" value="Genomic_DNA"/>
</dbReference>
<gene>
    <name evidence="2" type="ORF">DF182_21230</name>
</gene>
<feature type="domain" description="Carbohydrate-binding/sugar hydrolysis" evidence="1">
    <location>
        <begin position="46"/>
        <end position="176"/>
    </location>
</feature>
<dbReference type="InterPro" id="IPR006633">
    <property type="entry name" value="Carb-bd_sugar_hydrolysis-dom"/>
</dbReference>
<dbReference type="InterPro" id="IPR006626">
    <property type="entry name" value="PbH1"/>
</dbReference>
<keyword evidence="3" id="KW-1185">Reference proteome</keyword>
<dbReference type="InterPro" id="IPR011050">
    <property type="entry name" value="Pectin_lyase_fold/virulence"/>
</dbReference>
<proteinExistence type="predicted"/>
<feature type="domain" description="Carbohydrate-binding/sugar hydrolysis" evidence="1">
    <location>
        <begin position="178"/>
        <end position="320"/>
    </location>
</feature>
<dbReference type="Proteomes" id="UP000253410">
    <property type="component" value="Unassembled WGS sequence"/>
</dbReference>
<dbReference type="InterPro" id="IPR022441">
    <property type="entry name" value="Para_beta_helix_rpt-2"/>
</dbReference>
<dbReference type="OrthoDB" id="9767990at2"/>
<protein>
    <submittedName>
        <fullName evidence="2">Nitrous oxide reductase family maturation protein NosD</fullName>
    </submittedName>
</protein>
<dbReference type="InterPro" id="IPR012334">
    <property type="entry name" value="Pectin_lyas_fold"/>
</dbReference>
<organism evidence="2 3">
    <name type="scientific">Chitinophaga flava</name>
    <dbReference type="NCBI Taxonomy" id="2259036"/>
    <lineage>
        <taxon>Bacteria</taxon>
        <taxon>Pseudomonadati</taxon>
        <taxon>Bacteroidota</taxon>
        <taxon>Chitinophagia</taxon>
        <taxon>Chitinophagales</taxon>
        <taxon>Chitinophagaceae</taxon>
        <taxon>Chitinophaga</taxon>
    </lineage>
</organism>
<dbReference type="Pfam" id="PF05048">
    <property type="entry name" value="NosD"/>
    <property type="match status" value="2"/>
</dbReference>
<dbReference type="SUPFAM" id="SSF51126">
    <property type="entry name" value="Pectin lyase-like"/>
    <property type="match status" value="1"/>
</dbReference>
<evidence type="ECO:0000259" key="1">
    <source>
        <dbReference type="SMART" id="SM00722"/>
    </source>
</evidence>
<dbReference type="AlphaFoldDB" id="A0A365XX46"/>
<sequence length="409" mass="46018">MKHLWLLLWLTGSCLTNYATTIRVSPGKDALRTAIGKALPGDTLLVQKGIYQEHDINITRTITIVGSGMPVIDASSKYPGLLITADSVVIQGIQVQRTGRSSISDIAGIRISNAKNVVLRNNRILDCTYGIYLQNAHNCTILNNIVHTGIKNEINGGNGIHAWKCDRLQISGNNVSGHRDGIYFEFVTDSKIDNNISYTNQRYGLHFMFSHQNSYTKNTFRENGAGVAVMYTRGVTMYDNTFVQNWGDASYGLLLKEITDSKIEHNRFIKNTIAIHMEGTTRVDVLHNLFQDNGWALRVMASSSGSRFTENNFISNSFDVVTNGTLMLNEFHRNYWDKYDGYDLDRDHIGDVPHYPVSVYAVISEKIPAAMILYRSFLTGIMEQVEKVMPSMIPDQLKDDSPMMKKIEL</sequence>